<dbReference type="OrthoDB" id="10015474at2"/>
<dbReference type="EMBL" id="CP000250">
    <property type="protein sequence ID" value="ABD05517.1"/>
    <property type="molecule type" value="Genomic_DNA"/>
</dbReference>
<dbReference type="HOGENOM" id="CLU_1794987_0_0_5"/>
<proteinExistence type="predicted"/>
<dbReference type="STRING" id="316058.RPB_0806"/>
<dbReference type="RefSeq" id="WP_011439706.1">
    <property type="nucleotide sequence ID" value="NC_007778.1"/>
</dbReference>
<feature type="region of interest" description="Disordered" evidence="1">
    <location>
        <begin position="67"/>
        <end position="91"/>
    </location>
</feature>
<organism evidence="2 3">
    <name type="scientific">Rhodopseudomonas palustris (strain HaA2)</name>
    <dbReference type="NCBI Taxonomy" id="316058"/>
    <lineage>
        <taxon>Bacteria</taxon>
        <taxon>Pseudomonadati</taxon>
        <taxon>Pseudomonadota</taxon>
        <taxon>Alphaproteobacteria</taxon>
        <taxon>Hyphomicrobiales</taxon>
        <taxon>Nitrobacteraceae</taxon>
        <taxon>Rhodopseudomonas</taxon>
    </lineage>
</organism>
<dbReference type="KEGG" id="rpb:RPB_0806"/>
<keyword evidence="3" id="KW-1185">Reference proteome</keyword>
<dbReference type="AlphaFoldDB" id="Q2J1Z3"/>
<gene>
    <name evidence="2" type="ordered locus">RPB_0806</name>
</gene>
<name>Q2J1Z3_RHOP2</name>
<protein>
    <submittedName>
        <fullName evidence="2">Uncharacterized protein</fullName>
    </submittedName>
</protein>
<evidence type="ECO:0000313" key="3">
    <source>
        <dbReference type="Proteomes" id="UP000008809"/>
    </source>
</evidence>
<dbReference type="Proteomes" id="UP000008809">
    <property type="component" value="Chromosome"/>
</dbReference>
<evidence type="ECO:0000313" key="2">
    <source>
        <dbReference type="EMBL" id="ABD05517.1"/>
    </source>
</evidence>
<evidence type="ECO:0000256" key="1">
    <source>
        <dbReference type="SAM" id="MobiDB-lite"/>
    </source>
</evidence>
<feature type="region of interest" description="Disordered" evidence="1">
    <location>
        <begin position="122"/>
        <end position="144"/>
    </location>
</feature>
<accession>Q2J1Z3</accession>
<sequence length="144" mass="15771">MQIGPAQALIEIKFSLPVATHDRHQAIRSFELFRTRTVGIYRLSGVNQCKESVAVAASGNAHAARRAAMSRVHTGGRLMAGRTNERETDRMDQIDRTGVADTRSDRATRVWARNRLRELAESGQLGLSSGTAPRRVSASVSATR</sequence>
<reference evidence="2 3" key="1">
    <citation type="submission" date="2006-01" db="EMBL/GenBank/DDBJ databases">
        <title>Complete sequence of Rhodopseudomonas palustris HaA2.</title>
        <authorList>
            <consortium name="US DOE Joint Genome Institute"/>
            <person name="Copeland A."/>
            <person name="Lucas S."/>
            <person name="Lapidus A."/>
            <person name="Barry K."/>
            <person name="Detter J.C."/>
            <person name="Glavina T."/>
            <person name="Hammon N."/>
            <person name="Israni S."/>
            <person name="Pitluck S."/>
            <person name="Chain P."/>
            <person name="Malfatti S."/>
            <person name="Shin M."/>
            <person name="Vergez L."/>
            <person name="Schmutz J."/>
            <person name="Larimer F."/>
            <person name="Land M."/>
            <person name="Hauser L."/>
            <person name="Pelletier D.A."/>
            <person name="Kyrpides N."/>
            <person name="Anderson I."/>
            <person name="Oda Y."/>
            <person name="Harwood C.S."/>
            <person name="Richardson P."/>
        </authorList>
    </citation>
    <scope>NUCLEOTIDE SEQUENCE [LARGE SCALE GENOMIC DNA]</scope>
    <source>
        <strain evidence="2 3">HaA2</strain>
    </source>
</reference>